<protein>
    <submittedName>
        <fullName evidence="6">Uncharacterized protein</fullName>
    </submittedName>
</protein>
<dbReference type="GO" id="GO:0005886">
    <property type="term" value="C:plasma membrane"/>
    <property type="evidence" value="ECO:0007669"/>
    <property type="project" value="TreeGrafter"/>
</dbReference>
<evidence type="ECO:0000313" key="6">
    <source>
        <dbReference type="EnsemblMetazoa" id="GBRI043331-PA"/>
    </source>
</evidence>
<evidence type="ECO:0000256" key="1">
    <source>
        <dbReference type="ARBA" id="ARBA00004141"/>
    </source>
</evidence>
<proteinExistence type="predicted"/>
<dbReference type="AlphaFoldDB" id="A0A1A9X3W9"/>
<evidence type="ECO:0000256" key="5">
    <source>
        <dbReference type="SAM" id="Phobius"/>
    </source>
</evidence>
<evidence type="ECO:0000256" key="3">
    <source>
        <dbReference type="ARBA" id="ARBA00022989"/>
    </source>
</evidence>
<dbReference type="PANTHER" id="PTHR10671">
    <property type="entry name" value="EPITHELIAL MEMBRANE PROTEIN-RELATED"/>
    <property type="match status" value="1"/>
</dbReference>
<feature type="transmembrane region" description="Helical" evidence="5">
    <location>
        <begin position="355"/>
        <end position="377"/>
    </location>
</feature>
<reference evidence="6" key="2">
    <citation type="submission" date="2020-05" db="UniProtKB">
        <authorList>
            <consortium name="EnsemblMetazoa"/>
        </authorList>
    </citation>
    <scope>IDENTIFICATION</scope>
    <source>
        <strain evidence="6">IAEA</strain>
    </source>
</reference>
<keyword evidence="2 5" id="KW-0812">Transmembrane</keyword>
<keyword evidence="7" id="KW-1185">Reference proteome</keyword>
<evidence type="ECO:0000256" key="2">
    <source>
        <dbReference type="ARBA" id="ARBA00022692"/>
    </source>
</evidence>
<dbReference type="PANTHER" id="PTHR10671:SF110">
    <property type="entry name" value="FI18012P1"/>
    <property type="match status" value="1"/>
</dbReference>
<keyword evidence="4 5" id="KW-0472">Membrane</keyword>
<dbReference type="VEuPathDB" id="VectorBase:GBRI043331"/>
<evidence type="ECO:0000256" key="4">
    <source>
        <dbReference type="ARBA" id="ARBA00023136"/>
    </source>
</evidence>
<comment type="subcellular location">
    <subcellularLocation>
        <location evidence="1">Membrane</location>
        <topology evidence="1">Multi-pass membrane protein</topology>
    </subcellularLocation>
</comment>
<reference evidence="7" key="1">
    <citation type="submission" date="2014-03" db="EMBL/GenBank/DDBJ databases">
        <authorList>
            <person name="Aksoy S."/>
            <person name="Warren W."/>
            <person name="Wilson R.K."/>
        </authorList>
    </citation>
    <scope>NUCLEOTIDE SEQUENCE [LARGE SCALE GENOMIC DNA]</scope>
    <source>
        <strain evidence="7">IAEA</strain>
    </source>
</reference>
<dbReference type="EnsemblMetazoa" id="GBRI043331-RA">
    <property type="protein sequence ID" value="GBRI043331-PA"/>
    <property type="gene ID" value="GBRI043331"/>
</dbReference>
<evidence type="ECO:0000313" key="7">
    <source>
        <dbReference type="Proteomes" id="UP000091820"/>
    </source>
</evidence>
<dbReference type="Pfam" id="PF13903">
    <property type="entry name" value="Claudin_2"/>
    <property type="match status" value="1"/>
</dbReference>
<accession>A0A1A9X3W9</accession>
<sequence>MMHHGDFDGSTSTIGRDEARRPLMKAYMFQRRVLFSCSCLMVLSLLMWIVAIATDHWIIITGTGGIFIPETRRFFMSSHSGLWRFCRFTVTPNALPSANVVRNFTSIAYQNPSTLNEAKMNCSKLDFIEEFSALNVDKPLVNFTETARKRMFAHWVRSEEAEFQTFKTAFQSIVLSTTEARNDLDPIEAKPIPIDPLDIRSIQGLRVFGTALQKVLVNSTSYYFVIPETAQAAIFEGWNEKRYVPKLFWPFARDLGLPAFVLNDDRVILQLIPPKPPKKGRQANGYDYVPNRRCKYIDMFPNANELRTDPGFDYTLMDYIRSQASFACITVFVMCLGSVFSFYTFKNPRYMFKRLAGGINLVAASTALVVIQVLFASVDYTKEHLFYAYPDGAELTYGYGVYLAWFTFAVNAACGVLFLWYSGKKKGSKAPTDEIAMADEAVNIGR</sequence>
<dbReference type="Gene3D" id="1.20.140.150">
    <property type="match status" value="2"/>
</dbReference>
<feature type="transmembrane region" description="Helical" evidence="5">
    <location>
        <begin position="33"/>
        <end position="53"/>
    </location>
</feature>
<dbReference type="InterPro" id="IPR050579">
    <property type="entry name" value="PMP-22/EMP/MP20-like"/>
</dbReference>
<keyword evidence="3 5" id="KW-1133">Transmembrane helix</keyword>
<feature type="transmembrane region" description="Helical" evidence="5">
    <location>
        <begin position="324"/>
        <end position="343"/>
    </location>
</feature>
<organism evidence="6 7">
    <name type="scientific">Glossina brevipalpis</name>
    <dbReference type="NCBI Taxonomy" id="37001"/>
    <lineage>
        <taxon>Eukaryota</taxon>
        <taxon>Metazoa</taxon>
        <taxon>Ecdysozoa</taxon>
        <taxon>Arthropoda</taxon>
        <taxon>Hexapoda</taxon>
        <taxon>Insecta</taxon>
        <taxon>Pterygota</taxon>
        <taxon>Neoptera</taxon>
        <taxon>Endopterygota</taxon>
        <taxon>Diptera</taxon>
        <taxon>Brachycera</taxon>
        <taxon>Muscomorpha</taxon>
        <taxon>Hippoboscoidea</taxon>
        <taxon>Glossinidae</taxon>
        <taxon>Glossina</taxon>
    </lineage>
</organism>
<name>A0A1A9X3W9_9MUSC</name>
<feature type="transmembrane region" description="Helical" evidence="5">
    <location>
        <begin position="397"/>
        <end position="421"/>
    </location>
</feature>
<dbReference type="InterPro" id="IPR004031">
    <property type="entry name" value="PMP22/EMP/MP20/Claudin"/>
</dbReference>
<dbReference type="Proteomes" id="UP000091820">
    <property type="component" value="Unassembled WGS sequence"/>
</dbReference>